<organism evidence="2 3">
    <name type="scientific">Paraburkholderia humisilvae</name>
    <dbReference type="NCBI Taxonomy" id="627669"/>
    <lineage>
        <taxon>Bacteria</taxon>
        <taxon>Pseudomonadati</taxon>
        <taxon>Pseudomonadota</taxon>
        <taxon>Betaproteobacteria</taxon>
        <taxon>Burkholderiales</taxon>
        <taxon>Burkholderiaceae</taxon>
        <taxon>Paraburkholderia</taxon>
    </lineage>
</organism>
<evidence type="ECO:0000313" key="2">
    <source>
        <dbReference type="EMBL" id="CAB3767440.1"/>
    </source>
</evidence>
<keyword evidence="1" id="KW-1133">Transmembrane helix</keyword>
<keyword evidence="3" id="KW-1185">Reference proteome</keyword>
<dbReference type="EMBL" id="CADIKH010000033">
    <property type="protein sequence ID" value="CAB3767440.1"/>
    <property type="molecule type" value="Genomic_DNA"/>
</dbReference>
<dbReference type="Proteomes" id="UP000494363">
    <property type="component" value="Unassembled WGS sequence"/>
</dbReference>
<dbReference type="Gene3D" id="3.60.110.10">
    <property type="entry name" value="Carbon-nitrogen hydrolase"/>
    <property type="match status" value="1"/>
</dbReference>
<feature type="transmembrane region" description="Helical" evidence="1">
    <location>
        <begin position="26"/>
        <end position="47"/>
    </location>
</feature>
<feature type="transmembrane region" description="Helical" evidence="1">
    <location>
        <begin position="76"/>
        <end position="97"/>
    </location>
</feature>
<sequence>MTDYAGKEPRAVLRYTGRWRERFGDLWKNTAAVFVGTLLFGVGVCAISWRSGAAPLLAALLPVFMVMCGSRMQAWLLGLGYGLAIGVMGFGGAGQFFGGSWLLGLIAGSAYGLAFSATVAMLYPRNTQSPKKKAVAGLAWTVLWAYPPVGAFLPGTLIATWGFWFPGTRWVGLGLGLGLTMLLAAYAHTRPGRLAVAGVAFLSLVLSPMQESQHSRIGDWTAVSTTWGVQTPETVSDTLVEMHRAISESAKAGAKVIVFPESIIGTYDSSEQGAIDIMIGQAVEEEKVSVIFGSNELTDSGMANQARTYEYWPEGVRQFIFEARQTVPVAEWNPLSKYHYPANWFARGVVPINGRSALFVFCYEEYLPWEVLYSIGREKPDMIVGLSNLWWAKGTGEPVLQRRYAEGFARLFKLPLLIAMNQ</sequence>
<dbReference type="InterPro" id="IPR036526">
    <property type="entry name" value="C-N_Hydrolase_sf"/>
</dbReference>
<gene>
    <name evidence="2" type="ORF">LMG29542_05608</name>
</gene>
<dbReference type="SUPFAM" id="SSF56317">
    <property type="entry name" value="Carbon-nitrogen hydrolase"/>
    <property type="match status" value="1"/>
</dbReference>
<keyword evidence="1" id="KW-0472">Membrane</keyword>
<keyword evidence="1" id="KW-0812">Transmembrane</keyword>
<evidence type="ECO:0000313" key="3">
    <source>
        <dbReference type="Proteomes" id="UP000494363"/>
    </source>
</evidence>
<accession>A0A6J5ELL6</accession>
<evidence type="ECO:0008006" key="4">
    <source>
        <dbReference type="Google" id="ProtNLM"/>
    </source>
</evidence>
<feature type="transmembrane region" description="Helical" evidence="1">
    <location>
        <begin position="170"/>
        <end position="187"/>
    </location>
</feature>
<proteinExistence type="predicted"/>
<protein>
    <recommendedName>
        <fullName evidence="4">CN hydrolase domain-containing protein</fullName>
    </recommendedName>
</protein>
<feature type="transmembrane region" description="Helical" evidence="1">
    <location>
        <begin position="135"/>
        <end position="164"/>
    </location>
</feature>
<reference evidence="2 3" key="1">
    <citation type="submission" date="2020-04" db="EMBL/GenBank/DDBJ databases">
        <authorList>
            <person name="De Canck E."/>
        </authorList>
    </citation>
    <scope>NUCLEOTIDE SEQUENCE [LARGE SCALE GENOMIC DNA]</scope>
    <source>
        <strain evidence="2 3">LMG 29542</strain>
    </source>
</reference>
<evidence type="ECO:0000256" key="1">
    <source>
        <dbReference type="SAM" id="Phobius"/>
    </source>
</evidence>
<name>A0A6J5ELL6_9BURK</name>
<feature type="transmembrane region" description="Helical" evidence="1">
    <location>
        <begin position="103"/>
        <end position="123"/>
    </location>
</feature>
<dbReference type="AlphaFoldDB" id="A0A6J5ELL6"/>